<feature type="domain" description="Bacteriophage CI repressor N-terminal" evidence="5">
    <location>
        <begin position="36"/>
        <end position="88"/>
    </location>
</feature>
<dbReference type="Pfam" id="PF00717">
    <property type="entry name" value="Peptidase_S24"/>
    <property type="match status" value="1"/>
</dbReference>
<keyword evidence="2" id="KW-0238">DNA-binding</keyword>
<keyword evidence="1" id="KW-0805">Transcription regulation</keyword>
<dbReference type="GO" id="GO:0045892">
    <property type="term" value="P:negative regulation of DNA-templated transcription"/>
    <property type="evidence" value="ECO:0007669"/>
    <property type="project" value="InterPro"/>
</dbReference>
<evidence type="ECO:0000256" key="1">
    <source>
        <dbReference type="ARBA" id="ARBA00023015"/>
    </source>
</evidence>
<dbReference type="PANTHER" id="PTHR40661">
    <property type="match status" value="1"/>
</dbReference>
<dbReference type="Pfam" id="PF07022">
    <property type="entry name" value="Phage_CI_repr"/>
    <property type="match status" value="1"/>
</dbReference>
<name>A0A6I1WJP1_9PSED</name>
<evidence type="ECO:0000313" key="7">
    <source>
        <dbReference type="EMBL" id="MQU41169.1"/>
    </source>
</evidence>
<dbReference type="EMBL" id="WIVX01000002">
    <property type="protein sequence ID" value="MQU29948.1"/>
    <property type="molecule type" value="Genomic_DNA"/>
</dbReference>
<dbReference type="InterPro" id="IPR010744">
    <property type="entry name" value="Phage_CI_N"/>
</dbReference>
<reference evidence="8 9" key="1">
    <citation type="submission" date="2019-10" db="EMBL/GenBank/DDBJ databases">
        <title>Evaluation of single-gene subtyping targets for Pseudomonas.</title>
        <authorList>
            <person name="Reichler S.J."/>
            <person name="Orsi R.H."/>
            <person name="Wiedmann M."/>
            <person name="Martin N.H."/>
            <person name="Murphy S.I."/>
        </authorList>
    </citation>
    <scope>NUCLEOTIDE SEQUENCE [LARGE SCALE GENOMIC DNA]</scope>
    <source>
        <strain evidence="7 8">FSL R10-1876</strain>
        <strain evidence="6 9">FSL R10-2107</strain>
    </source>
</reference>
<evidence type="ECO:0000256" key="3">
    <source>
        <dbReference type="ARBA" id="ARBA00023163"/>
    </source>
</evidence>
<evidence type="ECO:0000313" key="6">
    <source>
        <dbReference type="EMBL" id="MQU29948.1"/>
    </source>
</evidence>
<dbReference type="Gene3D" id="2.10.109.10">
    <property type="entry name" value="Umud Fragment, subunit A"/>
    <property type="match status" value="1"/>
</dbReference>
<gene>
    <name evidence="7" type="ORF">GHO28_01430</name>
    <name evidence="6" type="ORF">GHO30_00805</name>
</gene>
<evidence type="ECO:0000313" key="9">
    <source>
        <dbReference type="Proteomes" id="UP000470186"/>
    </source>
</evidence>
<dbReference type="AlphaFoldDB" id="A0A6I1WJP1"/>
<keyword evidence="9" id="KW-1185">Reference proteome</keyword>
<protein>
    <submittedName>
        <fullName evidence="7">C repressor</fullName>
    </submittedName>
</protein>
<feature type="domain" description="Peptidase S24/S26A/S26B/S26C" evidence="4">
    <location>
        <begin position="108"/>
        <end position="233"/>
    </location>
</feature>
<dbReference type="RefSeq" id="WP_019407799.1">
    <property type="nucleotide sequence ID" value="NZ_JBQDSB010000042.1"/>
</dbReference>
<dbReference type="Proteomes" id="UP000466863">
    <property type="component" value="Unassembled WGS sequence"/>
</dbReference>
<proteinExistence type="predicted"/>
<dbReference type="InterPro" id="IPR039418">
    <property type="entry name" value="LexA-like"/>
</dbReference>
<dbReference type="SUPFAM" id="SSF51306">
    <property type="entry name" value="LexA/Signal peptidase"/>
    <property type="match status" value="1"/>
</dbReference>
<dbReference type="InterPro" id="IPR036286">
    <property type="entry name" value="LexA/Signal_pep-like_sf"/>
</dbReference>
<comment type="caution">
    <text evidence="7">The sequence shown here is derived from an EMBL/GenBank/DDBJ whole genome shotgun (WGS) entry which is preliminary data.</text>
</comment>
<keyword evidence="3" id="KW-0804">Transcription</keyword>
<dbReference type="EMBL" id="WIVV01000003">
    <property type="protein sequence ID" value="MQU41169.1"/>
    <property type="molecule type" value="Genomic_DNA"/>
</dbReference>
<organism evidence="7 8">
    <name type="scientific">Pseudomonas helleri</name>
    <dbReference type="NCBI Taxonomy" id="1608996"/>
    <lineage>
        <taxon>Bacteria</taxon>
        <taxon>Pseudomonadati</taxon>
        <taxon>Pseudomonadota</taxon>
        <taxon>Gammaproteobacteria</taxon>
        <taxon>Pseudomonadales</taxon>
        <taxon>Pseudomonadaceae</taxon>
        <taxon>Pseudomonas</taxon>
    </lineage>
</organism>
<sequence length="239" mass="26021">MAYGEKKQKKQAGEDVSFSYSGLETRIAAVADLYESRKQAALTAGAALSSLQRWIAGDGMPAFDSVALLAAAKKVSLDWIATGNGEMFLSGGAKVREVNVEDVYSYVPLYDAHCSAGHGSWTEGAQVLTQLAFTTYSLRKQGLDPSKLSAIRVDGDSMESILSHGDTVVIDHGRNSLEGEAIYVIRLDDHLYAKRLQRQFDGAVSIISQNKEYQTMTVPKERLGDLEIIGRVVWAGGWI</sequence>
<evidence type="ECO:0000313" key="8">
    <source>
        <dbReference type="Proteomes" id="UP000466863"/>
    </source>
</evidence>
<evidence type="ECO:0000259" key="5">
    <source>
        <dbReference type="Pfam" id="PF07022"/>
    </source>
</evidence>
<dbReference type="Proteomes" id="UP000470186">
    <property type="component" value="Unassembled WGS sequence"/>
</dbReference>
<dbReference type="PANTHER" id="PTHR40661:SF3">
    <property type="entry name" value="FELS-1 PROPHAGE TRANSCRIPTIONAL REGULATOR"/>
    <property type="match status" value="1"/>
</dbReference>
<dbReference type="CDD" id="cd06529">
    <property type="entry name" value="S24_LexA-like"/>
    <property type="match status" value="1"/>
</dbReference>
<accession>A0A6I1WJP1</accession>
<evidence type="ECO:0000256" key="2">
    <source>
        <dbReference type="ARBA" id="ARBA00023125"/>
    </source>
</evidence>
<dbReference type="GO" id="GO:0003677">
    <property type="term" value="F:DNA binding"/>
    <property type="evidence" value="ECO:0007669"/>
    <property type="project" value="UniProtKB-KW"/>
</dbReference>
<evidence type="ECO:0000259" key="4">
    <source>
        <dbReference type="Pfam" id="PF00717"/>
    </source>
</evidence>
<dbReference type="InterPro" id="IPR015927">
    <property type="entry name" value="Peptidase_S24_S26A/B/C"/>
</dbReference>
<dbReference type="Gene3D" id="1.10.260.40">
    <property type="entry name" value="lambda repressor-like DNA-binding domains"/>
    <property type="match status" value="1"/>
</dbReference>
<dbReference type="InterPro" id="IPR010982">
    <property type="entry name" value="Lambda_DNA-bd_dom_sf"/>
</dbReference>